<dbReference type="NCBIfam" id="TIGR00018">
    <property type="entry name" value="panC"/>
    <property type="match status" value="1"/>
</dbReference>
<dbReference type="EC" id="6.3.2.1" evidence="8"/>
<feature type="binding site" evidence="8">
    <location>
        <begin position="30"/>
        <end position="37"/>
    </location>
    <ligand>
        <name>ATP</name>
        <dbReference type="ChEBI" id="CHEBI:30616"/>
    </ligand>
</feature>
<keyword evidence="4 8" id="KW-0566">Pantothenate biosynthesis</keyword>
<dbReference type="GO" id="GO:0004592">
    <property type="term" value="F:pantoate-beta-alanine ligase activity"/>
    <property type="evidence" value="ECO:0007669"/>
    <property type="project" value="UniProtKB-EC"/>
</dbReference>
<dbReference type="EMBL" id="OZ034688">
    <property type="protein sequence ID" value="CAL1329027.1"/>
    <property type="molecule type" value="Genomic_DNA"/>
</dbReference>
<dbReference type="Gene3D" id="3.40.50.620">
    <property type="entry name" value="HUPs"/>
    <property type="match status" value="1"/>
</dbReference>
<proteinExistence type="inferred from homology"/>
<evidence type="ECO:0000256" key="5">
    <source>
        <dbReference type="ARBA" id="ARBA00022741"/>
    </source>
</evidence>
<accession>A0ABM9NNH5</accession>
<dbReference type="InterPro" id="IPR042176">
    <property type="entry name" value="Pantoate_ligase_C"/>
</dbReference>
<keyword evidence="3 8" id="KW-0436">Ligase</keyword>
<dbReference type="PANTHER" id="PTHR21299:SF1">
    <property type="entry name" value="PANTOATE--BETA-ALANINE LIGASE"/>
    <property type="match status" value="1"/>
</dbReference>
<feature type="active site" description="Proton donor" evidence="8">
    <location>
        <position position="37"/>
    </location>
</feature>
<evidence type="ECO:0000256" key="3">
    <source>
        <dbReference type="ARBA" id="ARBA00022598"/>
    </source>
</evidence>
<evidence type="ECO:0000256" key="4">
    <source>
        <dbReference type="ARBA" id="ARBA00022655"/>
    </source>
</evidence>
<feature type="binding site" evidence="8">
    <location>
        <position position="61"/>
    </location>
    <ligand>
        <name>(R)-pantoate</name>
        <dbReference type="ChEBI" id="CHEBI:15980"/>
    </ligand>
</feature>
<dbReference type="RefSeq" id="WP_341765084.1">
    <property type="nucleotide sequence ID" value="NZ_OZ034688.1"/>
</dbReference>
<organism evidence="9 10">
    <name type="scientific">Candidatus Providencia siddallii</name>
    <dbReference type="NCBI Taxonomy" id="1715285"/>
    <lineage>
        <taxon>Bacteria</taxon>
        <taxon>Pseudomonadati</taxon>
        <taxon>Pseudomonadota</taxon>
        <taxon>Gammaproteobacteria</taxon>
        <taxon>Enterobacterales</taxon>
        <taxon>Morganellaceae</taxon>
        <taxon>Providencia</taxon>
    </lineage>
</organism>
<feature type="binding site" evidence="8">
    <location>
        <begin position="186"/>
        <end position="189"/>
    </location>
    <ligand>
        <name>ATP</name>
        <dbReference type="ChEBI" id="CHEBI:30616"/>
    </ligand>
</feature>
<keyword evidence="10" id="KW-1185">Reference proteome</keyword>
<feature type="binding site" evidence="8">
    <location>
        <position position="155"/>
    </location>
    <ligand>
        <name>(R)-pantoate</name>
        <dbReference type="ChEBI" id="CHEBI:15980"/>
    </ligand>
</feature>
<dbReference type="InterPro" id="IPR003721">
    <property type="entry name" value="Pantoate_ligase"/>
</dbReference>
<evidence type="ECO:0000313" key="10">
    <source>
        <dbReference type="Proteomes" id="UP001497533"/>
    </source>
</evidence>
<comment type="pathway">
    <text evidence="1 8">Cofactor biosynthesis; (R)-pantothenate biosynthesis; (R)-pantothenate from (R)-pantoate and beta-alanine: step 1/1.</text>
</comment>
<reference evidence="9" key="1">
    <citation type="submission" date="2024-04" db="EMBL/GenBank/DDBJ databases">
        <authorList>
            <person name="Manzano-Marin A."/>
            <person name="Manzano-Marin A."/>
            <person name="Alejandro Manzano Marin A."/>
        </authorList>
    </citation>
    <scope>NUCLEOTIDE SEQUENCE [LARGE SCALE GENOMIC DNA]</scope>
    <source>
        <strain evidence="9">TABTEA</strain>
    </source>
</reference>
<comment type="function">
    <text evidence="8">Catalyzes the condensation of pantoate with beta-alanine in an ATP-dependent reaction via a pantoyl-adenylate intermediate.</text>
</comment>
<comment type="subunit">
    <text evidence="8">Homodimer.</text>
</comment>
<dbReference type="Proteomes" id="UP001497533">
    <property type="component" value="Chromosome"/>
</dbReference>
<comment type="catalytic activity">
    <reaction evidence="7 8">
        <text>(R)-pantoate + beta-alanine + ATP = (R)-pantothenate + AMP + diphosphate + H(+)</text>
        <dbReference type="Rhea" id="RHEA:10912"/>
        <dbReference type="ChEBI" id="CHEBI:15378"/>
        <dbReference type="ChEBI" id="CHEBI:15980"/>
        <dbReference type="ChEBI" id="CHEBI:29032"/>
        <dbReference type="ChEBI" id="CHEBI:30616"/>
        <dbReference type="ChEBI" id="CHEBI:33019"/>
        <dbReference type="ChEBI" id="CHEBI:57966"/>
        <dbReference type="ChEBI" id="CHEBI:456215"/>
        <dbReference type="EC" id="6.3.2.1"/>
    </reaction>
</comment>
<dbReference type="Pfam" id="PF02569">
    <property type="entry name" value="Pantoate_ligase"/>
    <property type="match status" value="1"/>
</dbReference>
<protein>
    <recommendedName>
        <fullName evidence="8">Pantothenate synthetase</fullName>
        <shortName evidence="8">PS</shortName>
        <ecNumber evidence="8">6.3.2.1</ecNumber>
    </recommendedName>
    <alternativeName>
        <fullName evidence="8">Pantoate--beta-alanine ligase</fullName>
    </alternativeName>
    <alternativeName>
        <fullName evidence="8">Pantoate-activating enzyme</fullName>
    </alternativeName>
</protein>
<sequence>MFFVKTENTLRNKINILKKNKKQIGFIPTMGNLHNGHLMLIKKAKQIADIIIVSIYVNPMQFDCKNDFKNYPRTLKNDYLKLKKNNVDLVFSPTNLFSKYNSLKYQTFVEVPKFSSIAEGINRHLHFRGVSTVLTKLFNLIKPNIALFGEKDYQQLQLVHKLVRDLSFDIKIISIPTVRLKNGLALSSRNNNLSKKELKIAPQLYNILKKAKIKLIHSKQTIESIKSEIKKDLLDSGFIPDSIFIRDALNLEKINNNSKKAIILIAVWLGKTRLIDNLKINLF</sequence>
<evidence type="ECO:0000256" key="8">
    <source>
        <dbReference type="HAMAP-Rule" id="MF_00158"/>
    </source>
</evidence>
<evidence type="ECO:0000256" key="1">
    <source>
        <dbReference type="ARBA" id="ARBA00004990"/>
    </source>
</evidence>
<gene>
    <name evidence="8 9" type="primary">panC</name>
    <name evidence="9" type="ORF">PRHACTZTBTEA_094</name>
</gene>
<evidence type="ECO:0000256" key="7">
    <source>
        <dbReference type="ARBA" id="ARBA00048258"/>
    </source>
</evidence>
<keyword evidence="6 8" id="KW-0067">ATP-binding</keyword>
<dbReference type="CDD" id="cd00560">
    <property type="entry name" value="PanC"/>
    <property type="match status" value="1"/>
</dbReference>
<keyword evidence="5 8" id="KW-0547">Nucleotide-binding</keyword>
<dbReference type="PANTHER" id="PTHR21299">
    <property type="entry name" value="CYTIDYLATE KINASE/PANTOATE-BETA-ALANINE LIGASE"/>
    <property type="match status" value="1"/>
</dbReference>
<keyword evidence="8" id="KW-0963">Cytoplasm</keyword>
<evidence type="ECO:0000256" key="6">
    <source>
        <dbReference type="ARBA" id="ARBA00022840"/>
    </source>
</evidence>
<dbReference type="InterPro" id="IPR014729">
    <property type="entry name" value="Rossmann-like_a/b/a_fold"/>
</dbReference>
<dbReference type="InterPro" id="IPR004821">
    <property type="entry name" value="Cyt_trans-like"/>
</dbReference>
<comment type="miscellaneous">
    <text evidence="8">The reaction proceeds by a bi uni uni bi ping pong mechanism.</text>
</comment>
<dbReference type="NCBIfam" id="TIGR00125">
    <property type="entry name" value="cyt_tran_rel"/>
    <property type="match status" value="1"/>
</dbReference>
<dbReference type="SUPFAM" id="SSF52374">
    <property type="entry name" value="Nucleotidylyl transferase"/>
    <property type="match status" value="1"/>
</dbReference>
<evidence type="ECO:0000313" key="9">
    <source>
        <dbReference type="EMBL" id="CAL1329027.1"/>
    </source>
</evidence>
<feature type="binding site" evidence="8">
    <location>
        <begin position="149"/>
        <end position="152"/>
    </location>
    <ligand>
        <name>ATP</name>
        <dbReference type="ChEBI" id="CHEBI:30616"/>
    </ligand>
</feature>
<dbReference type="Gene3D" id="3.30.1300.10">
    <property type="entry name" value="Pantoate-beta-alanine ligase, C-terminal domain"/>
    <property type="match status" value="1"/>
</dbReference>
<dbReference type="HAMAP" id="MF_00158">
    <property type="entry name" value="PanC"/>
    <property type="match status" value="1"/>
</dbReference>
<feature type="binding site" evidence="8">
    <location>
        <position position="61"/>
    </location>
    <ligand>
        <name>beta-alanine</name>
        <dbReference type="ChEBI" id="CHEBI:57966"/>
    </ligand>
</feature>
<evidence type="ECO:0000256" key="2">
    <source>
        <dbReference type="ARBA" id="ARBA00009256"/>
    </source>
</evidence>
<feature type="binding site" evidence="8">
    <location>
        <position position="178"/>
    </location>
    <ligand>
        <name>ATP</name>
        <dbReference type="ChEBI" id="CHEBI:30616"/>
    </ligand>
</feature>
<comment type="subcellular location">
    <subcellularLocation>
        <location evidence="8">Cytoplasm</location>
    </subcellularLocation>
</comment>
<comment type="similarity">
    <text evidence="2 8">Belongs to the pantothenate synthetase family.</text>
</comment>
<name>A0ABM9NNH5_9GAMM</name>